<dbReference type="Pfam" id="PF14258">
    <property type="entry name" value="DUF4350"/>
    <property type="match status" value="1"/>
</dbReference>
<evidence type="ECO:0000256" key="2">
    <source>
        <dbReference type="SAM" id="Phobius"/>
    </source>
</evidence>
<feature type="transmembrane region" description="Helical" evidence="2">
    <location>
        <begin position="30"/>
        <end position="49"/>
    </location>
</feature>
<dbReference type="OrthoDB" id="5241668at2"/>
<dbReference type="InterPro" id="IPR025646">
    <property type="entry name" value="DUF4350"/>
</dbReference>
<keyword evidence="2" id="KW-0812">Transmembrane</keyword>
<comment type="caution">
    <text evidence="4">The sequence shown here is derived from an EMBL/GenBank/DDBJ whole genome shotgun (WGS) entry which is preliminary data.</text>
</comment>
<gene>
    <name evidence="4" type="ORF">D9V34_14590</name>
</gene>
<name>A0A3L7AIG9_9MICO</name>
<feature type="compositionally biased region" description="Basic and acidic residues" evidence="1">
    <location>
        <begin position="406"/>
        <end position="416"/>
    </location>
</feature>
<evidence type="ECO:0000313" key="5">
    <source>
        <dbReference type="Proteomes" id="UP000269438"/>
    </source>
</evidence>
<feature type="transmembrane region" description="Helical" evidence="2">
    <location>
        <begin position="261"/>
        <end position="279"/>
    </location>
</feature>
<keyword evidence="2" id="KW-1133">Transmembrane helix</keyword>
<keyword evidence="2" id="KW-0472">Membrane</keyword>
<accession>A0A3L7AIG9</accession>
<dbReference type="Proteomes" id="UP000269438">
    <property type="component" value="Unassembled WGS sequence"/>
</dbReference>
<keyword evidence="5" id="KW-1185">Reference proteome</keyword>
<evidence type="ECO:0000256" key="1">
    <source>
        <dbReference type="SAM" id="MobiDB-lite"/>
    </source>
</evidence>
<organism evidence="4 5">
    <name type="scientific">Mycetocola lacteus</name>
    <dbReference type="NCBI Taxonomy" id="76637"/>
    <lineage>
        <taxon>Bacteria</taxon>
        <taxon>Bacillati</taxon>
        <taxon>Actinomycetota</taxon>
        <taxon>Actinomycetes</taxon>
        <taxon>Micrococcales</taxon>
        <taxon>Microbacteriaceae</taxon>
        <taxon>Mycetocola</taxon>
    </lineage>
</organism>
<evidence type="ECO:0000259" key="3">
    <source>
        <dbReference type="Pfam" id="PF14258"/>
    </source>
</evidence>
<dbReference type="EMBL" id="RCUY01000014">
    <property type="protein sequence ID" value="RLP79775.1"/>
    <property type="molecule type" value="Genomic_DNA"/>
</dbReference>
<protein>
    <submittedName>
        <fullName evidence="4">DUF4350 domain-containing protein</fullName>
    </submittedName>
</protein>
<dbReference type="AlphaFoldDB" id="A0A3L7AIG9"/>
<proteinExistence type="predicted"/>
<evidence type="ECO:0000313" key="4">
    <source>
        <dbReference type="EMBL" id="RLP79775.1"/>
    </source>
</evidence>
<feature type="domain" description="DUF4350" evidence="3">
    <location>
        <begin position="62"/>
        <end position="230"/>
    </location>
</feature>
<reference evidence="4 5" key="1">
    <citation type="submission" date="2018-10" db="EMBL/GenBank/DDBJ databases">
        <authorList>
            <person name="Li J."/>
        </authorList>
    </citation>
    <scope>NUCLEOTIDE SEQUENCE [LARGE SCALE GENOMIC DNA]</scope>
    <source>
        <strain evidence="4 5">JCM 11654</strain>
    </source>
</reference>
<sequence>MSVLETDTTPEVASPALTPTVRGFLRQRRFWIIAAAVIVVTALILMVLGNAGNARGRDLSAEDPSPVGSQAVANVLRDHGVRITVAHSFEQAKSALESAPGTLLFADTGGYLDGTRVQELANTATSTVLVDPGFSILSEFDLGVMPAGLASDEVSKEVACRVPAAVRAGSITTGRVFQTESATGCFGTPTDGYSLVVSEDHKVTVLGSRSVLQNESVLREGNAALAVGLLGENTHLVWYIPTAADLEDTGITSLEDATPVWLTPVLLLLFVTALAAFVWRGRRFGKLVAEDLPVVVPASETRRGRARLYQRVGARTRALDALRIGVVDRSSALLGLPRQTSADEVALAVADRLGHSRADIFDLLIARPASTEAELVQLARALHDLEDALAAALDPSRPTSPGQAPHHTDPSSLDRK</sequence>
<feature type="region of interest" description="Disordered" evidence="1">
    <location>
        <begin position="392"/>
        <end position="416"/>
    </location>
</feature>
<dbReference type="RefSeq" id="WP_121689225.1">
    <property type="nucleotide sequence ID" value="NZ_RCUY01000014.1"/>
</dbReference>